<evidence type="ECO:0000256" key="6">
    <source>
        <dbReference type="ARBA" id="ARBA00022475"/>
    </source>
</evidence>
<dbReference type="InterPro" id="IPR048254">
    <property type="entry name" value="CDP_ALCOHOL_P_TRANSF_CS"/>
</dbReference>
<keyword evidence="9 17" id="KW-0479">Metal-binding</keyword>
<feature type="binding site" evidence="17">
    <location>
        <position position="89"/>
    </location>
    <ligand>
        <name>Mg(2+)</name>
        <dbReference type="ChEBI" id="CHEBI:18420"/>
        <label>1</label>
    </ligand>
</feature>
<evidence type="ECO:0000256" key="10">
    <source>
        <dbReference type="ARBA" id="ARBA00022842"/>
    </source>
</evidence>
<dbReference type="Pfam" id="PF01066">
    <property type="entry name" value="CDP-OH_P_transf"/>
    <property type="match status" value="1"/>
</dbReference>
<dbReference type="EC" id="2.7.8.-" evidence="17"/>
<comment type="pathway">
    <text evidence="2 17">Phospholipid metabolism; phosphatidylinositol phosphate biosynthesis.</text>
</comment>
<feature type="binding site" evidence="17">
    <location>
        <position position="68"/>
    </location>
    <ligand>
        <name>Mg(2+)</name>
        <dbReference type="ChEBI" id="CHEBI:18420"/>
        <label>1</label>
    </ligand>
</feature>
<evidence type="ECO:0000256" key="2">
    <source>
        <dbReference type="ARBA" id="ARBA00004805"/>
    </source>
</evidence>
<dbReference type="EMBL" id="BOPF01000017">
    <property type="protein sequence ID" value="GIJ47741.1"/>
    <property type="molecule type" value="Genomic_DNA"/>
</dbReference>
<evidence type="ECO:0000256" key="16">
    <source>
        <dbReference type="ARBA" id="ARBA00048865"/>
    </source>
</evidence>
<dbReference type="GO" id="GO:0005886">
    <property type="term" value="C:plasma membrane"/>
    <property type="evidence" value="ECO:0007669"/>
    <property type="project" value="UniProtKB-SubCell"/>
</dbReference>
<evidence type="ECO:0000256" key="7">
    <source>
        <dbReference type="ARBA" id="ARBA00022679"/>
    </source>
</evidence>
<dbReference type="RefSeq" id="WP_203901251.1">
    <property type="nucleotide sequence ID" value="NZ_BOPF01000017.1"/>
</dbReference>
<comment type="pathway">
    <text evidence="3">Lipid metabolism.</text>
</comment>
<feature type="binding site" evidence="17">
    <location>
        <position position="68"/>
    </location>
    <ligand>
        <name>Mg(2+)</name>
        <dbReference type="ChEBI" id="CHEBI:18420"/>
        <label>2</label>
    </ligand>
</feature>
<dbReference type="InterPro" id="IPR000462">
    <property type="entry name" value="CDP-OH_P_trans"/>
</dbReference>
<comment type="subcellular location">
    <subcellularLocation>
        <location evidence="1 17">Cell membrane</location>
        <topology evidence="1 17">Multi-pass membrane protein</topology>
    </subcellularLocation>
</comment>
<comment type="catalytic activity">
    <reaction evidence="13 17">
        <text>1,2-di-(9Z-octadecenoyl)-sn-glycero-3-cytidine-5'-diphosphate + 1D-myo-inositol 3-phosphate = 1,2-di-(9Z-octadecenoyl)-sn-glycero-3-phospho-(1D-myo-inositol-3-phosphate) + CMP + H(+)</text>
        <dbReference type="Rhea" id="RHEA:61216"/>
        <dbReference type="ChEBI" id="CHEBI:15378"/>
        <dbReference type="ChEBI" id="CHEBI:58401"/>
        <dbReference type="ChEBI" id="CHEBI:60377"/>
        <dbReference type="ChEBI" id="CHEBI:85356"/>
        <dbReference type="ChEBI" id="CHEBI:144472"/>
    </reaction>
</comment>
<dbReference type="InterPro" id="IPR043130">
    <property type="entry name" value="CDP-OH_PTrfase_TM_dom"/>
</dbReference>
<feature type="binding site" evidence="17">
    <location>
        <position position="82"/>
    </location>
    <ligand>
        <name>a CDP-1,2-diacyl-sn-glycerol</name>
        <dbReference type="ChEBI" id="CHEBI:58332"/>
    </ligand>
</feature>
<keyword evidence="17" id="KW-0444">Lipid biosynthesis</keyword>
<keyword evidence="8 17" id="KW-0812">Transmembrane</keyword>
<evidence type="ECO:0000313" key="20">
    <source>
        <dbReference type="Proteomes" id="UP000619260"/>
    </source>
</evidence>
<feature type="binding site" evidence="17">
    <location>
        <position position="93"/>
    </location>
    <ligand>
        <name>Mg(2+)</name>
        <dbReference type="ChEBI" id="CHEBI:18420"/>
        <label>2</label>
    </ligand>
</feature>
<evidence type="ECO:0000256" key="11">
    <source>
        <dbReference type="ARBA" id="ARBA00022989"/>
    </source>
</evidence>
<comment type="similarity">
    <text evidence="4 17 18">Belongs to the CDP-alcohol phosphatidyltransferase class-I family.</text>
</comment>
<comment type="catalytic activity">
    <reaction evidence="16 17">
        <text>a CDP-1,2-diacyl-sn-glycerol + 1D-myo-inositol 3-phosphate = a 1,2-diacyl-sn-glycero-3-phospho-(1D-myo-inositol-3-phosphate) + CMP + H(+)</text>
        <dbReference type="Rhea" id="RHEA:60504"/>
        <dbReference type="ChEBI" id="CHEBI:15378"/>
        <dbReference type="ChEBI" id="CHEBI:58088"/>
        <dbReference type="ChEBI" id="CHEBI:58332"/>
        <dbReference type="ChEBI" id="CHEBI:58401"/>
        <dbReference type="ChEBI" id="CHEBI:60377"/>
    </reaction>
</comment>
<sequence>MAKILSGTRSTLARVVDPVAGALLRAGISPDAVTVTGTVGVLIGAIGFGARGHLLLGTLIVTVSCLTDMLDGSMARLRGYPTKFGAFLDSSMDRIADGAVFGSVAYWCAVNDRRWALVAALIALVSGQLVSYVRARAEGLGLTANVGLMERTERLLLIGIGGLTQGLGVDQGMHVVLWILAVLSVFTVVQRVVHVRREAALADPRP</sequence>
<evidence type="ECO:0000256" key="13">
    <source>
        <dbReference type="ARBA" id="ARBA00023935"/>
    </source>
</evidence>
<evidence type="ECO:0000256" key="8">
    <source>
        <dbReference type="ARBA" id="ARBA00022692"/>
    </source>
</evidence>
<gene>
    <name evidence="19" type="primary">pgsA_1</name>
    <name evidence="19" type="ORF">Val02_46270</name>
</gene>
<name>A0A8J4DS33_9ACTN</name>
<keyword evidence="20" id="KW-1185">Reference proteome</keyword>
<dbReference type="InterPro" id="IPR044268">
    <property type="entry name" value="PIP_synthase_PgsA1"/>
</dbReference>
<keyword evidence="17" id="KW-1208">Phospholipid metabolism</keyword>
<keyword evidence="17" id="KW-0594">Phospholipid biosynthesis</keyword>
<evidence type="ECO:0000256" key="17">
    <source>
        <dbReference type="HAMAP-Rule" id="MF_02241"/>
    </source>
</evidence>
<keyword evidence="10 17" id="KW-0460">Magnesium</keyword>
<keyword evidence="17" id="KW-0443">Lipid metabolism</keyword>
<evidence type="ECO:0000256" key="9">
    <source>
        <dbReference type="ARBA" id="ARBA00022723"/>
    </source>
</evidence>
<dbReference type="GO" id="GO:0008654">
    <property type="term" value="P:phospholipid biosynthetic process"/>
    <property type="evidence" value="ECO:0007669"/>
    <property type="project" value="UniProtKB-UniRule"/>
</dbReference>
<feature type="transmembrane region" description="Helical" evidence="17">
    <location>
        <begin position="115"/>
        <end position="133"/>
    </location>
</feature>
<feature type="binding site" evidence="17">
    <location>
        <begin position="31"/>
        <end position="34"/>
    </location>
    <ligand>
        <name>a CDP-1,2-diacyl-sn-glycerol</name>
        <dbReference type="ChEBI" id="CHEBI:58332"/>
    </ligand>
</feature>
<evidence type="ECO:0000256" key="5">
    <source>
        <dbReference type="ARBA" id="ARBA00011738"/>
    </source>
</evidence>
<comment type="caution">
    <text evidence="19">The sequence shown here is derived from an EMBL/GenBank/DDBJ whole genome shotgun (WGS) entry which is preliminary data.</text>
</comment>
<keyword evidence="6 17" id="KW-1003">Cell membrane</keyword>
<reference evidence="19" key="1">
    <citation type="submission" date="2021-01" db="EMBL/GenBank/DDBJ databases">
        <title>Whole genome shotgun sequence of Virgisporangium aliadipatigenens NBRC 105644.</title>
        <authorList>
            <person name="Komaki H."/>
            <person name="Tamura T."/>
        </authorList>
    </citation>
    <scope>NUCLEOTIDE SEQUENCE</scope>
    <source>
        <strain evidence="19">NBRC 105644</strain>
    </source>
</reference>
<comment type="caution">
    <text evidence="17">Lacks conserved residue(s) required for the propagation of feature annotation.</text>
</comment>
<dbReference type="Gene3D" id="1.20.120.1760">
    <property type="match status" value="1"/>
</dbReference>
<comment type="cofactor">
    <cofactor evidence="17">
        <name>Mg(2+)</name>
        <dbReference type="ChEBI" id="CHEBI:18420"/>
    </cofactor>
    <text evidence="17">Contains a di-nuclear catalytic Mg(2+) center.</text>
</comment>
<dbReference type="Proteomes" id="UP000619260">
    <property type="component" value="Unassembled WGS sequence"/>
</dbReference>
<evidence type="ECO:0000256" key="12">
    <source>
        <dbReference type="ARBA" id="ARBA00023136"/>
    </source>
</evidence>
<dbReference type="NCBIfam" id="NF045883">
    <property type="entry name" value="PIPSynth"/>
    <property type="match status" value="1"/>
</dbReference>
<dbReference type="HAMAP" id="MF_02241">
    <property type="entry name" value="PIP_synthase"/>
    <property type="match status" value="1"/>
</dbReference>
<keyword evidence="12 17" id="KW-0472">Membrane</keyword>
<evidence type="ECO:0000313" key="19">
    <source>
        <dbReference type="EMBL" id="GIJ47741.1"/>
    </source>
</evidence>
<dbReference type="AlphaFoldDB" id="A0A8J4DS33"/>
<feature type="binding site" evidence="17">
    <location>
        <position position="89"/>
    </location>
    <ligand>
        <name>Mg(2+)</name>
        <dbReference type="ChEBI" id="CHEBI:18420"/>
        <label>2</label>
    </ligand>
</feature>
<proteinExistence type="inferred from homology"/>
<feature type="binding site" evidence="17">
    <location>
        <position position="72"/>
    </location>
    <ligand>
        <name>a CDP-1,2-diacyl-sn-glycerol</name>
        <dbReference type="ChEBI" id="CHEBI:58332"/>
    </ligand>
</feature>
<feature type="transmembrane region" description="Helical" evidence="17">
    <location>
        <begin position="175"/>
        <end position="193"/>
    </location>
</feature>
<feature type="active site" description="Proton acceptor" evidence="17">
    <location>
        <position position="93"/>
    </location>
</feature>
<comment type="subunit">
    <text evidence="5 17">Homodimer.</text>
</comment>
<comment type="function">
    <text evidence="17">Catalyzes the conjugation of the 1'-hydroxyl group of D-myo-inositol-3-phosphate (also named L-myo-inositol-1-phosphate) with a lipid tail of cytidine diphosphate diacylglycerol (CDP-DAG), forming phosphatidylinositol phosphate (PIP) and CMP. PIP is a precursor of phosphatidylinositol (PI) which is an essential lipid required for cell wall formation.</text>
</comment>
<dbReference type="GO" id="GO:0000287">
    <property type="term" value="F:magnesium ion binding"/>
    <property type="evidence" value="ECO:0007669"/>
    <property type="project" value="UniProtKB-UniRule"/>
</dbReference>
<evidence type="ECO:0000256" key="1">
    <source>
        <dbReference type="ARBA" id="ARBA00004651"/>
    </source>
</evidence>
<dbReference type="GO" id="GO:0016780">
    <property type="term" value="F:phosphotransferase activity, for other substituted phosphate groups"/>
    <property type="evidence" value="ECO:0007669"/>
    <property type="project" value="UniProtKB-UniRule"/>
</dbReference>
<feature type="binding site" evidence="17">
    <location>
        <position position="71"/>
    </location>
    <ligand>
        <name>Mg(2+)</name>
        <dbReference type="ChEBI" id="CHEBI:18420"/>
        <label>1</label>
    </ligand>
</feature>
<keyword evidence="7 17" id="KW-0808">Transferase</keyword>
<feature type="binding site" evidence="17">
    <location>
        <position position="76"/>
    </location>
    <ligand>
        <name>a CDP-1,2-diacyl-sn-glycerol</name>
        <dbReference type="ChEBI" id="CHEBI:58332"/>
    </ligand>
</feature>
<evidence type="ECO:0000256" key="14">
    <source>
        <dbReference type="ARBA" id="ARBA00024082"/>
    </source>
</evidence>
<evidence type="ECO:0000256" key="15">
    <source>
        <dbReference type="ARBA" id="ARBA00033137"/>
    </source>
</evidence>
<accession>A0A8J4DS33</accession>
<dbReference type="PROSITE" id="PS00379">
    <property type="entry name" value="CDP_ALCOHOL_P_TRANSF"/>
    <property type="match status" value="1"/>
</dbReference>
<evidence type="ECO:0000256" key="4">
    <source>
        <dbReference type="ARBA" id="ARBA00010441"/>
    </source>
</evidence>
<protein>
    <recommendedName>
        <fullName evidence="14 17">Phosphatidylinositol phosphate synthase</fullName>
        <shortName evidence="17">PIP synthase</shortName>
        <ecNumber evidence="17">2.7.8.-</ecNumber>
    </recommendedName>
    <alternativeName>
        <fullName evidence="15 17">CDP-diacylglycerol--D-myo-inositol-3-phosphate 3-phosphatidyltransferase</fullName>
    </alternativeName>
</protein>
<keyword evidence="11 17" id="KW-1133">Transmembrane helix</keyword>
<organism evidence="19 20">
    <name type="scientific">Virgisporangium aliadipatigenens</name>
    <dbReference type="NCBI Taxonomy" id="741659"/>
    <lineage>
        <taxon>Bacteria</taxon>
        <taxon>Bacillati</taxon>
        <taxon>Actinomycetota</taxon>
        <taxon>Actinomycetes</taxon>
        <taxon>Micromonosporales</taxon>
        <taxon>Micromonosporaceae</taxon>
        <taxon>Virgisporangium</taxon>
    </lineage>
</organism>
<evidence type="ECO:0000256" key="3">
    <source>
        <dbReference type="ARBA" id="ARBA00005189"/>
    </source>
</evidence>
<dbReference type="UniPathway" id="UPA00220"/>
<evidence type="ECO:0000256" key="18">
    <source>
        <dbReference type="RuleBase" id="RU003750"/>
    </source>
</evidence>